<evidence type="ECO:0000256" key="4">
    <source>
        <dbReference type="PROSITE-ProRule" id="PRU00169"/>
    </source>
</evidence>
<accession>A0A3Q8S6D4</accession>
<dbReference type="SUPFAM" id="SSF52172">
    <property type="entry name" value="CheY-like"/>
    <property type="match status" value="1"/>
</dbReference>
<sequence length="508" mass="58293">MLRIVIVDDEASIREGLAKIINKENSGFIVAGIFPNGQEALSFIESSQISVDVVITDIRMPLVDGLELIKQLKSIEPDIRCLIMSGFTDFEYARQALRYSAVDYLLKPINKKQLFKLLYELEEERVVNLNKEQRYRSGVLLSYLKSSTSLCSKLPELNLQFAYFTVHALRSRDIELLYDQLRLAVLDIAVPIDIVDTGDGTLSMISYYSQEPCVQLIKELADQLRPALVTVGFVHVGSSRAYQQVTQLSEAYNEAVQACDYGLYEYSAWSYWHYDDLLQPEPDITALFISTRERLSEQMQILNISQIKTSLEKWFGEVKQAKASRQSIILLCRLIFDAALAELPEWRAFHDSEIEEQLKEQILSCLAFEEIKSLFFSFFLNGLERIRASRLQMADRSVEAVKHWIHKNYDQQAELSSLASMVYLTPSYLSKLFKQETGMTITDYLIEVRLKKAKLLLKTCSDMKIHEIGCEVGYPDPSYFNKLFKRIVGVTPNEYKKLNQLSSSLSKE</sequence>
<dbReference type="Pfam" id="PF00072">
    <property type="entry name" value="Response_reg"/>
    <property type="match status" value="1"/>
</dbReference>
<evidence type="ECO:0000256" key="1">
    <source>
        <dbReference type="ARBA" id="ARBA00023015"/>
    </source>
</evidence>
<dbReference type="InterPro" id="IPR018060">
    <property type="entry name" value="HTH_AraC"/>
</dbReference>
<feature type="domain" description="HTH araC/xylS-type" evidence="5">
    <location>
        <begin position="399"/>
        <end position="498"/>
    </location>
</feature>
<dbReference type="InterPro" id="IPR009057">
    <property type="entry name" value="Homeodomain-like_sf"/>
</dbReference>
<proteinExistence type="predicted"/>
<dbReference type="InterPro" id="IPR001789">
    <property type="entry name" value="Sig_transdc_resp-reg_receiver"/>
</dbReference>
<dbReference type="Gene3D" id="3.40.50.2300">
    <property type="match status" value="1"/>
</dbReference>
<keyword evidence="4" id="KW-0597">Phosphoprotein</keyword>
<keyword evidence="8" id="KW-1185">Reference proteome</keyword>
<reference evidence="7 8" key="1">
    <citation type="submission" date="2018-11" db="EMBL/GenBank/DDBJ databases">
        <title>Genome sequencing of Paenibacillus lentus DSM25539(T).</title>
        <authorList>
            <person name="Kook J.-K."/>
            <person name="Park S.-N."/>
            <person name="Lim Y.K."/>
        </authorList>
    </citation>
    <scope>NUCLEOTIDE SEQUENCE [LARGE SCALE GENOMIC DNA]</scope>
    <source>
        <strain evidence="7 8">DSM 25539</strain>
    </source>
</reference>
<dbReference type="PROSITE" id="PS50110">
    <property type="entry name" value="RESPONSE_REGULATORY"/>
    <property type="match status" value="1"/>
</dbReference>
<dbReference type="EMBL" id="CP034248">
    <property type="protein sequence ID" value="AZK48399.1"/>
    <property type="molecule type" value="Genomic_DNA"/>
</dbReference>
<dbReference type="SUPFAM" id="SSF46689">
    <property type="entry name" value="Homeodomain-like"/>
    <property type="match status" value="2"/>
</dbReference>
<name>A0A3Q8S6D4_9BACL</name>
<protein>
    <submittedName>
        <fullName evidence="7">Response regulator</fullName>
    </submittedName>
</protein>
<feature type="domain" description="Response regulatory" evidence="6">
    <location>
        <begin position="3"/>
        <end position="122"/>
    </location>
</feature>
<dbReference type="SMART" id="SM00448">
    <property type="entry name" value="REC"/>
    <property type="match status" value="1"/>
</dbReference>
<dbReference type="PROSITE" id="PS00041">
    <property type="entry name" value="HTH_ARAC_FAMILY_1"/>
    <property type="match status" value="1"/>
</dbReference>
<evidence type="ECO:0000256" key="3">
    <source>
        <dbReference type="ARBA" id="ARBA00023163"/>
    </source>
</evidence>
<keyword evidence="3" id="KW-0804">Transcription</keyword>
<dbReference type="PANTHER" id="PTHR43280:SF28">
    <property type="entry name" value="HTH-TYPE TRANSCRIPTIONAL ACTIVATOR RHAS"/>
    <property type="match status" value="1"/>
</dbReference>
<dbReference type="SMART" id="SM00342">
    <property type="entry name" value="HTH_ARAC"/>
    <property type="match status" value="1"/>
</dbReference>
<evidence type="ECO:0000313" key="8">
    <source>
        <dbReference type="Proteomes" id="UP000273145"/>
    </source>
</evidence>
<dbReference type="GO" id="GO:0003700">
    <property type="term" value="F:DNA-binding transcription factor activity"/>
    <property type="evidence" value="ECO:0007669"/>
    <property type="project" value="InterPro"/>
</dbReference>
<dbReference type="KEGG" id="plen:EIM92_21315"/>
<evidence type="ECO:0000259" key="5">
    <source>
        <dbReference type="PROSITE" id="PS01124"/>
    </source>
</evidence>
<dbReference type="Proteomes" id="UP000273145">
    <property type="component" value="Chromosome"/>
</dbReference>
<dbReference type="CDD" id="cd17536">
    <property type="entry name" value="REC_YesN-like"/>
    <property type="match status" value="1"/>
</dbReference>
<evidence type="ECO:0000256" key="2">
    <source>
        <dbReference type="ARBA" id="ARBA00023125"/>
    </source>
</evidence>
<dbReference type="Gene3D" id="1.10.10.60">
    <property type="entry name" value="Homeodomain-like"/>
    <property type="match status" value="2"/>
</dbReference>
<dbReference type="RefSeq" id="WP_125084556.1">
    <property type="nucleotide sequence ID" value="NZ_CP034248.1"/>
</dbReference>
<dbReference type="OrthoDB" id="342399at2"/>
<dbReference type="InterPro" id="IPR020449">
    <property type="entry name" value="Tscrpt_reg_AraC-type_HTH"/>
</dbReference>
<feature type="modified residue" description="4-aspartylphosphate" evidence="4">
    <location>
        <position position="57"/>
    </location>
</feature>
<keyword evidence="1" id="KW-0805">Transcription regulation</keyword>
<dbReference type="PROSITE" id="PS01124">
    <property type="entry name" value="HTH_ARAC_FAMILY_2"/>
    <property type="match status" value="1"/>
</dbReference>
<dbReference type="InterPro" id="IPR011006">
    <property type="entry name" value="CheY-like_superfamily"/>
</dbReference>
<dbReference type="PANTHER" id="PTHR43280">
    <property type="entry name" value="ARAC-FAMILY TRANSCRIPTIONAL REGULATOR"/>
    <property type="match status" value="1"/>
</dbReference>
<dbReference type="AlphaFoldDB" id="A0A3Q8S6D4"/>
<organism evidence="7 8">
    <name type="scientific">Paenibacillus lentus</name>
    <dbReference type="NCBI Taxonomy" id="1338368"/>
    <lineage>
        <taxon>Bacteria</taxon>
        <taxon>Bacillati</taxon>
        <taxon>Bacillota</taxon>
        <taxon>Bacilli</taxon>
        <taxon>Bacillales</taxon>
        <taxon>Paenibacillaceae</taxon>
        <taxon>Paenibacillus</taxon>
    </lineage>
</organism>
<dbReference type="Pfam" id="PF12833">
    <property type="entry name" value="HTH_18"/>
    <property type="match status" value="1"/>
</dbReference>
<gene>
    <name evidence="7" type="ORF">EIM92_21315</name>
</gene>
<dbReference type="GO" id="GO:0043565">
    <property type="term" value="F:sequence-specific DNA binding"/>
    <property type="evidence" value="ECO:0007669"/>
    <property type="project" value="InterPro"/>
</dbReference>
<dbReference type="PRINTS" id="PR00032">
    <property type="entry name" value="HTHARAC"/>
</dbReference>
<evidence type="ECO:0000259" key="6">
    <source>
        <dbReference type="PROSITE" id="PS50110"/>
    </source>
</evidence>
<keyword evidence="2" id="KW-0238">DNA-binding</keyword>
<dbReference type="GO" id="GO:0000160">
    <property type="term" value="P:phosphorelay signal transduction system"/>
    <property type="evidence" value="ECO:0007669"/>
    <property type="project" value="InterPro"/>
</dbReference>
<dbReference type="InterPro" id="IPR018062">
    <property type="entry name" value="HTH_AraC-typ_CS"/>
</dbReference>
<evidence type="ECO:0000313" key="7">
    <source>
        <dbReference type="EMBL" id="AZK48399.1"/>
    </source>
</evidence>